<keyword evidence="2" id="KW-1185">Reference proteome</keyword>
<comment type="caution">
    <text evidence="1">The sequence shown here is derived from an EMBL/GenBank/DDBJ whole genome shotgun (WGS) entry which is preliminary data.</text>
</comment>
<gene>
    <name evidence="1" type="ORF">ACOLOM_LOCUS5159</name>
</gene>
<name>A0ACA9M1Z6_9GLOM</name>
<proteinExistence type="predicted"/>
<sequence length="145" mass="16675">MSPRKMVQQKLTDILSASKKQSEGVRQSKKNLKTAEWDAAKEEVTVDKVDNELRESAVKSNESKELEFTNQLTTLEIEEVPPEELSVEEILQKFDLDYKYGPCIGIRRLDRWERAQRLGLNPPVVIKELLTKHPSLDKNIFHGDA</sequence>
<dbReference type="Proteomes" id="UP000789525">
    <property type="component" value="Unassembled WGS sequence"/>
</dbReference>
<reference evidence="1" key="1">
    <citation type="submission" date="2021-06" db="EMBL/GenBank/DDBJ databases">
        <authorList>
            <person name="Kallberg Y."/>
            <person name="Tangrot J."/>
            <person name="Rosling A."/>
        </authorList>
    </citation>
    <scope>NUCLEOTIDE SEQUENCE</scope>
    <source>
        <strain evidence="1">CL356</strain>
    </source>
</reference>
<protein>
    <submittedName>
        <fullName evidence="1">10817_t:CDS:1</fullName>
    </submittedName>
</protein>
<accession>A0ACA9M1Z6</accession>
<evidence type="ECO:0000313" key="1">
    <source>
        <dbReference type="EMBL" id="CAG8559196.1"/>
    </source>
</evidence>
<dbReference type="EMBL" id="CAJVPT010009220">
    <property type="protein sequence ID" value="CAG8559196.1"/>
    <property type="molecule type" value="Genomic_DNA"/>
</dbReference>
<evidence type="ECO:0000313" key="2">
    <source>
        <dbReference type="Proteomes" id="UP000789525"/>
    </source>
</evidence>
<organism evidence="1 2">
    <name type="scientific">Acaulospora colombiana</name>
    <dbReference type="NCBI Taxonomy" id="27376"/>
    <lineage>
        <taxon>Eukaryota</taxon>
        <taxon>Fungi</taxon>
        <taxon>Fungi incertae sedis</taxon>
        <taxon>Mucoromycota</taxon>
        <taxon>Glomeromycotina</taxon>
        <taxon>Glomeromycetes</taxon>
        <taxon>Diversisporales</taxon>
        <taxon>Acaulosporaceae</taxon>
        <taxon>Acaulospora</taxon>
    </lineage>
</organism>